<reference evidence="9 10" key="1">
    <citation type="submission" date="2016-04" db="EMBL/GenBank/DDBJ databases">
        <title>A degradative enzymes factory behind the ericoid mycorrhizal symbiosis.</title>
        <authorList>
            <consortium name="DOE Joint Genome Institute"/>
            <person name="Martino E."/>
            <person name="Morin E."/>
            <person name="Grelet G."/>
            <person name="Kuo A."/>
            <person name="Kohler A."/>
            <person name="Daghino S."/>
            <person name="Barry K."/>
            <person name="Choi C."/>
            <person name="Cichocki N."/>
            <person name="Clum A."/>
            <person name="Copeland A."/>
            <person name="Hainaut M."/>
            <person name="Haridas S."/>
            <person name="Labutti K."/>
            <person name="Lindquist E."/>
            <person name="Lipzen A."/>
            <person name="Khouja H.-R."/>
            <person name="Murat C."/>
            <person name="Ohm R."/>
            <person name="Olson A."/>
            <person name="Spatafora J."/>
            <person name="Veneault-Fourrey C."/>
            <person name="Henrissat B."/>
            <person name="Grigoriev I."/>
            <person name="Martin F."/>
            <person name="Perotto S."/>
        </authorList>
    </citation>
    <scope>NUCLEOTIDE SEQUENCE [LARGE SCALE GENOMIC DNA]</scope>
    <source>
        <strain evidence="9 10">F</strain>
    </source>
</reference>
<dbReference type="GO" id="GO:0004190">
    <property type="term" value="F:aspartic-type endopeptidase activity"/>
    <property type="evidence" value="ECO:0007669"/>
    <property type="project" value="UniProtKB-KW"/>
</dbReference>
<dbReference type="PROSITE" id="PS51767">
    <property type="entry name" value="PEPTIDASE_A1"/>
    <property type="match status" value="1"/>
</dbReference>
<evidence type="ECO:0000259" key="8">
    <source>
        <dbReference type="PROSITE" id="PS51767"/>
    </source>
</evidence>
<dbReference type="InterPro" id="IPR033121">
    <property type="entry name" value="PEPTIDASE_A1"/>
</dbReference>
<dbReference type="InterPro" id="IPR001969">
    <property type="entry name" value="Aspartic_peptidase_AS"/>
</dbReference>
<evidence type="ECO:0000256" key="2">
    <source>
        <dbReference type="ARBA" id="ARBA00022670"/>
    </source>
</evidence>
<gene>
    <name evidence="9" type="ORF">L207DRAFT_440995</name>
</gene>
<feature type="chain" id="PRO_5014473699" evidence="7">
    <location>
        <begin position="21"/>
        <end position="489"/>
    </location>
</feature>
<feature type="domain" description="Peptidase A1" evidence="8">
    <location>
        <begin position="70"/>
        <end position="401"/>
    </location>
</feature>
<dbReference type="EMBL" id="KZ613960">
    <property type="protein sequence ID" value="PMD31981.1"/>
    <property type="molecule type" value="Genomic_DNA"/>
</dbReference>
<keyword evidence="4 6" id="KW-0064">Aspartyl protease</keyword>
<dbReference type="InterPro" id="IPR021109">
    <property type="entry name" value="Peptidase_aspartic_dom_sf"/>
</dbReference>
<dbReference type="AlphaFoldDB" id="A0A2J6R0F7"/>
<dbReference type="Pfam" id="PF00026">
    <property type="entry name" value="Asp"/>
    <property type="match status" value="1"/>
</dbReference>
<dbReference type="InterPro" id="IPR033876">
    <property type="entry name" value="SAP-like"/>
</dbReference>
<dbReference type="STRING" id="1149755.A0A2J6R0F7"/>
<evidence type="ECO:0000256" key="5">
    <source>
        <dbReference type="ARBA" id="ARBA00022801"/>
    </source>
</evidence>
<dbReference type="PANTHER" id="PTHR47966">
    <property type="entry name" value="BETA-SITE APP-CLEAVING ENZYME, ISOFORM A-RELATED"/>
    <property type="match status" value="1"/>
</dbReference>
<evidence type="ECO:0000256" key="6">
    <source>
        <dbReference type="RuleBase" id="RU000454"/>
    </source>
</evidence>
<keyword evidence="5 6" id="KW-0378">Hydrolase</keyword>
<evidence type="ECO:0000256" key="3">
    <source>
        <dbReference type="ARBA" id="ARBA00022729"/>
    </source>
</evidence>
<organism evidence="9 10">
    <name type="scientific">Hyaloscypha variabilis (strain UAMH 11265 / GT02V1 / F)</name>
    <name type="common">Meliniomyces variabilis</name>
    <dbReference type="NCBI Taxonomy" id="1149755"/>
    <lineage>
        <taxon>Eukaryota</taxon>
        <taxon>Fungi</taxon>
        <taxon>Dikarya</taxon>
        <taxon>Ascomycota</taxon>
        <taxon>Pezizomycotina</taxon>
        <taxon>Leotiomycetes</taxon>
        <taxon>Helotiales</taxon>
        <taxon>Hyaloscyphaceae</taxon>
        <taxon>Hyaloscypha</taxon>
        <taxon>Hyaloscypha variabilis</taxon>
    </lineage>
</organism>
<keyword evidence="10" id="KW-1185">Reference proteome</keyword>
<comment type="similarity">
    <text evidence="1 6">Belongs to the peptidase A1 family.</text>
</comment>
<accession>A0A2J6R0F7</accession>
<keyword evidence="2 6" id="KW-0645">Protease</keyword>
<feature type="signal peptide" evidence="7">
    <location>
        <begin position="1"/>
        <end position="20"/>
    </location>
</feature>
<proteinExistence type="inferred from homology"/>
<dbReference type="PANTHER" id="PTHR47966:SF65">
    <property type="entry name" value="ASPARTIC-TYPE ENDOPEPTIDASE"/>
    <property type="match status" value="1"/>
</dbReference>
<dbReference type="GO" id="GO:0006508">
    <property type="term" value="P:proteolysis"/>
    <property type="evidence" value="ECO:0007669"/>
    <property type="project" value="UniProtKB-KW"/>
</dbReference>
<dbReference type="PRINTS" id="PR00792">
    <property type="entry name" value="PEPSIN"/>
</dbReference>
<evidence type="ECO:0000313" key="10">
    <source>
        <dbReference type="Proteomes" id="UP000235786"/>
    </source>
</evidence>
<evidence type="ECO:0000256" key="7">
    <source>
        <dbReference type="SAM" id="SignalP"/>
    </source>
</evidence>
<sequence>MKALAILEIAVACLFTGSGAIQLYRRTDGAPRVVRFPIERGLPSNGILGSHLRRRDKTVQITLENFDVNYYVNVTLGTPPQNLRLLLDTGTADTWVNTATSDECTSTGHPGSTFGTYDANSSSTYSYIGPGFNLTTLTGDFAIGDYAIDTLTVGSTTFPTLQIGIASSSNNPQGELGIGYPTGESQVTTEGKGTYNNLPAQMVAQGLINSNAYSLWLNDLNASTGNILFGGVDTARYHGSLATLPLQEVGGTVSQFPITLTGMTYNSVVIAKNMALAIALISGDTLTYLPNDLAQAVFQEVGAYYDPTSGNAFIPCTQATVAGALNFTFSSVTISVPMTELVLNVLDNNDGGIPETIGGDGVKACVFGIAPALGTPFQLGDTFLRSAYVVFDIDKNEISLAQTNFDATGSDVVEIGTGTGSVPNATPVVNAVSATQGTGVFNSITPSPTAGGGLGGGKTTTSGVGRITGRKGGGFVVFLVLMLSFYACI</sequence>
<evidence type="ECO:0000313" key="9">
    <source>
        <dbReference type="EMBL" id="PMD31981.1"/>
    </source>
</evidence>
<dbReference type="InterPro" id="IPR001461">
    <property type="entry name" value="Aspartic_peptidase_A1"/>
</dbReference>
<dbReference type="SUPFAM" id="SSF50630">
    <property type="entry name" value="Acid proteases"/>
    <property type="match status" value="1"/>
</dbReference>
<dbReference type="OrthoDB" id="771136at2759"/>
<dbReference type="Proteomes" id="UP000235786">
    <property type="component" value="Unassembled WGS sequence"/>
</dbReference>
<protein>
    <submittedName>
        <fullName evidence="9">Aspartic proteinase</fullName>
    </submittedName>
</protein>
<keyword evidence="3 7" id="KW-0732">Signal</keyword>
<dbReference type="Gene3D" id="2.40.70.10">
    <property type="entry name" value="Acid Proteases"/>
    <property type="match status" value="2"/>
</dbReference>
<dbReference type="PROSITE" id="PS00141">
    <property type="entry name" value="ASP_PROTEASE"/>
    <property type="match status" value="1"/>
</dbReference>
<dbReference type="CDD" id="cd05474">
    <property type="entry name" value="SAP_like"/>
    <property type="match status" value="1"/>
</dbReference>
<evidence type="ECO:0000256" key="4">
    <source>
        <dbReference type="ARBA" id="ARBA00022750"/>
    </source>
</evidence>
<evidence type="ECO:0000256" key="1">
    <source>
        <dbReference type="ARBA" id="ARBA00007447"/>
    </source>
</evidence>
<name>A0A2J6R0F7_HYAVF</name>